<dbReference type="Pfam" id="PF02493">
    <property type="entry name" value="MORN"/>
    <property type="match status" value="3"/>
</dbReference>
<dbReference type="InterPro" id="IPR036525">
    <property type="entry name" value="Tubulin/FtsZ_GTPase_sf"/>
</dbReference>
<evidence type="ECO:0000256" key="1">
    <source>
        <dbReference type="ARBA" id="ARBA00022737"/>
    </source>
</evidence>
<sequence>MDLVTLDEALKTAYRAVSSAINAVSILVSDNHKKHIHSLHGGVRQIIVTEVIKVLESYKEGKVGFGFGHTVEASIMQAVYDCPFLSMGLKDLDGIVICILSSSSALEDNDVRALLHTFRQATECTKDIILSVVYDPDMKPNLIATTVITVCVAEKKSSQKTSLLSRLVDSIPVVFNFLQRNHMQSDSPKGSSLRENVFPAMLANFIGMNEVPNMVPVEGTDENIGIFSGKELLLDENSDEKVCGDDNTFGFDWFDANGDSSKYIQKNVEGSQASERELLINRNFGPGYRIDQDSAEEDVNSSAGVSVADNPKTFILPVGVRLADDLHETFDRSNSRQPVERLTPEDAQVQAAIASVSPLNGVTNAGFDVVAEFWNGATTLLRGRQLDITKKQGVLLARAASMLEAERDAKTRWSPVVEIRYRGGIYKGRCQGGLPERRGRLTFQDGSVYDGMWRYGKRSGIGSLFFSNGDVFHGSWRDDLMHGKETIKLPKLPENNVSSWYNYQNLTRAGFTSIAETDGLPTFGRAEPMVKGDSILSLERSSLANSKMGGDMATFFVSKLMVQGVSSTNMSLTVTNPTSPAKIMLLAIFEMSNVDFDAQAVFQHAVVSLMCNCNGLAF</sequence>
<dbReference type="AlphaFoldDB" id="A0A9Q1JKD1"/>
<evidence type="ECO:0000313" key="3">
    <source>
        <dbReference type="Proteomes" id="UP001153076"/>
    </source>
</evidence>
<dbReference type="PANTHER" id="PTHR43215">
    <property type="entry name" value="RADIAL SPOKE HEAD 1 HOMOLOG"/>
    <property type="match status" value="1"/>
</dbReference>
<reference evidence="2" key="1">
    <citation type="submission" date="2022-04" db="EMBL/GenBank/DDBJ databases">
        <title>Carnegiea gigantea Genome sequencing and assembly v2.</title>
        <authorList>
            <person name="Copetti D."/>
            <person name="Sanderson M.J."/>
            <person name="Burquez A."/>
            <person name="Wojciechowski M.F."/>
        </authorList>
    </citation>
    <scope>NUCLEOTIDE SEQUENCE</scope>
    <source>
        <strain evidence="2">SGP5-SGP5p</strain>
        <tissue evidence="2">Aerial part</tissue>
    </source>
</reference>
<evidence type="ECO:0008006" key="4">
    <source>
        <dbReference type="Google" id="ProtNLM"/>
    </source>
</evidence>
<dbReference type="InterPro" id="IPR003409">
    <property type="entry name" value="MORN"/>
</dbReference>
<dbReference type="PANTHER" id="PTHR43215:SF15">
    <property type="entry name" value="PROTEIN ACCUMULATION AND REPLICATION OF CHLOROPLASTS 3, CHLOROPLASTIC"/>
    <property type="match status" value="1"/>
</dbReference>
<proteinExistence type="predicted"/>
<name>A0A9Q1JKD1_9CARY</name>
<accession>A0A9Q1JKD1</accession>
<dbReference type="GO" id="GO:0005829">
    <property type="term" value="C:cytosol"/>
    <property type="evidence" value="ECO:0007669"/>
    <property type="project" value="TreeGrafter"/>
</dbReference>
<protein>
    <recommendedName>
        <fullName evidence="4">Protein ACCUMULATION AND REPLICATION OF CHLOROPLASTS 3</fullName>
    </recommendedName>
</protein>
<organism evidence="2 3">
    <name type="scientific">Carnegiea gigantea</name>
    <dbReference type="NCBI Taxonomy" id="171969"/>
    <lineage>
        <taxon>Eukaryota</taxon>
        <taxon>Viridiplantae</taxon>
        <taxon>Streptophyta</taxon>
        <taxon>Embryophyta</taxon>
        <taxon>Tracheophyta</taxon>
        <taxon>Spermatophyta</taxon>
        <taxon>Magnoliopsida</taxon>
        <taxon>eudicotyledons</taxon>
        <taxon>Gunneridae</taxon>
        <taxon>Pentapetalae</taxon>
        <taxon>Caryophyllales</taxon>
        <taxon>Cactineae</taxon>
        <taxon>Cactaceae</taxon>
        <taxon>Cactoideae</taxon>
        <taxon>Echinocereeae</taxon>
        <taxon>Carnegiea</taxon>
    </lineage>
</organism>
<keyword evidence="1" id="KW-0677">Repeat</keyword>
<dbReference type="Proteomes" id="UP001153076">
    <property type="component" value="Unassembled WGS sequence"/>
</dbReference>
<comment type="caution">
    <text evidence="2">The sequence shown here is derived from an EMBL/GenBank/DDBJ whole genome shotgun (WGS) entry which is preliminary data.</text>
</comment>
<dbReference type="EMBL" id="JAKOGI010001287">
    <property type="protein sequence ID" value="KAJ8426469.1"/>
    <property type="molecule type" value="Genomic_DNA"/>
</dbReference>
<gene>
    <name evidence="2" type="ORF">Cgig2_012382</name>
</gene>
<dbReference type="SUPFAM" id="SSF82185">
    <property type="entry name" value="Histone H3 K4-specific methyltransferase SET7/9 N-terminal domain"/>
    <property type="match status" value="1"/>
</dbReference>
<dbReference type="GO" id="GO:0010020">
    <property type="term" value="P:chloroplast fission"/>
    <property type="evidence" value="ECO:0007669"/>
    <property type="project" value="TreeGrafter"/>
</dbReference>
<dbReference type="SMART" id="SM00698">
    <property type="entry name" value="MORN"/>
    <property type="match status" value="2"/>
</dbReference>
<dbReference type="OrthoDB" id="270720at2759"/>
<dbReference type="Gene3D" id="2.20.110.10">
    <property type="entry name" value="Histone H3 K4-specific methyltransferase SET7/9 N-terminal domain"/>
    <property type="match status" value="1"/>
</dbReference>
<dbReference type="GO" id="GO:0009707">
    <property type="term" value="C:chloroplast outer membrane"/>
    <property type="evidence" value="ECO:0007669"/>
    <property type="project" value="TreeGrafter"/>
</dbReference>
<evidence type="ECO:0000313" key="2">
    <source>
        <dbReference type="EMBL" id="KAJ8426469.1"/>
    </source>
</evidence>
<dbReference type="Gene3D" id="3.40.50.1440">
    <property type="entry name" value="Tubulin/FtsZ, GTPase domain"/>
    <property type="match status" value="1"/>
</dbReference>
<keyword evidence="3" id="KW-1185">Reference proteome</keyword>